<dbReference type="InterPro" id="IPR001810">
    <property type="entry name" value="F-box_dom"/>
</dbReference>
<dbReference type="Gene3D" id="3.80.10.10">
    <property type="entry name" value="Ribonuclease Inhibitor"/>
    <property type="match status" value="1"/>
</dbReference>
<accession>A0A8T0WGJ5</accession>
<dbReference type="PROSITE" id="PS50181">
    <property type="entry name" value="FBOX"/>
    <property type="match status" value="1"/>
</dbReference>
<organism evidence="2 3">
    <name type="scientific">Panicum virgatum</name>
    <name type="common">Blackwell switchgrass</name>
    <dbReference type="NCBI Taxonomy" id="38727"/>
    <lineage>
        <taxon>Eukaryota</taxon>
        <taxon>Viridiplantae</taxon>
        <taxon>Streptophyta</taxon>
        <taxon>Embryophyta</taxon>
        <taxon>Tracheophyta</taxon>
        <taxon>Spermatophyta</taxon>
        <taxon>Magnoliopsida</taxon>
        <taxon>Liliopsida</taxon>
        <taxon>Poales</taxon>
        <taxon>Poaceae</taxon>
        <taxon>PACMAD clade</taxon>
        <taxon>Panicoideae</taxon>
        <taxon>Panicodae</taxon>
        <taxon>Paniceae</taxon>
        <taxon>Panicinae</taxon>
        <taxon>Panicum</taxon>
        <taxon>Panicum sect. Hiantes</taxon>
    </lineage>
</organism>
<keyword evidence="3" id="KW-1185">Reference proteome</keyword>
<protein>
    <recommendedName>
        <fullName evidence="1">F-box domain-containing protein</fullName>
    </recommendedName>
</protein>
<evidence type="ECO:0000259" key="1">
    <source>
        <dbReference type="PROSITE" id="PS50181"/>
    </source>
</evidence>
<sequence length="496" mass="55361">MARANQRSCTRCHRDLPTCSCGGVGPARRSARLCRGRDPGGADRISALPDDLLLQILNRLGCAAAAARTGLLSRRWRGLWTRLPDLVLREMNPGSLHAALARLVAAFELEPRARPRLLNIRAPSYRMFSPAQIASLLNAAAMLQPENLTIAVAAAVLVMLPSLDGTRSMTLDVQGVSLITPQFGDMPDLESLSLHRYDAVPFSLLRRCSALRSLSISYWRLDSITIDLPLLEELVLSATAQLRRVVIKAPRLKKLTFGAIEGVLDDFSLCYMASEVEHLSWQCASGASHVHFGDIWSLMTVTMKTSEPQGQLQRCPTSNTLSLNIFEWQFDQEEGAALSFDFEHYISSCCPIANISALELCINSSGHVYGVLVLHLLEVYTLIKRLKVDLCKFQERRECSANCPCIQLNNWSNQTVSLTHLKEMEIKGVRGEDHEIDILKVILRSAARLERVTITFKTKSKQHIRHFSNKLQRILKAHPYVKCGIYRCSGEEVVFA</sequence>
<comment type="caution">
    <text evidence="2">The sequence shown here is derived from an EMBL/GenBank/DDBJ whole genome shotgun (WGS) entry which is preliminary data.</text>
</comment>
<proteinExistence type="predicted"/>
<feature type="domain" description="F-box" evidence="1">
    <location>
        <begin position="42"/>
        <end position="91"/>
    </location>
</feature>
<dbReference type="AlphaFoldDB" id="A0A8T0WGJ5"/>
<dbReference type="Pfam" id="PF00646">
    <property type="entry name" value="F-box"/>
    <property type="match status" value="1"/>
</dbReference>
<reference evidence="2" key="1">
    <citation type="submission" date="2020-05" db="EMBL/GenBank/DDBJ databases">
        <title>WGS assembly of Panicum virgatum.</title>
        <authorList>
            <person name="Lovell J.T."/>
            <person name="Jenkins J."/>
            <person name="Shu S."/>
            <person name="Juenger T.E."/>
            <person name="Schmutz J."/>
        </authorList>
    </citation>
    <scope>NUCLEOTIDE SEQUENCE</scope>
    <source>
        <strain evidence="2">AP13</strain>
    </source>
</reference>
<dbReference type="EMBL" id="CM029039">
    <property type="protein sequence ID" value="KAG2645277.1"/>
    <property type="molecule type" value="Genomic_DNA"/>
</dbReference>
<name>A0A8T0WGJ5_PANVG</name>
<dbReference type="PANTHER" id="PTHR34709:SF62">
    <property type="entry name" value="OS12G0545400 PROTEIN"/>
    <property type="match status" value="1"/>
</dbReference>
<evidence type="ECO:0000313" key="3">
    <source>
        <dbReference type="Proteomes" id="UP000823388"/>
    </source>
</evidence>
<evidence type="ECO:0000313" key="2">
    <source>
        <dbReference type="EMBL" id="KAG2645277.1"/>
    </source>
</evidence>
<dbReference type="Proteomes" id="UP000823388">
    <property type="component" value="Chromosome 2K"/>
</dbReference>
<dbReference type="SUPFAM" id="SSF52047">
    <property type="entry name" value="RNI-like"/>
    <property type="match status" value="1"/>
</dbReference>
<dbReference type="Pfam" id="PF08387">
    <property type="entry name" value="FBD"/>
    <property type="match status" value="1"/>
</dbReference>
<dbReference type="InterPro" id="IPR055312">
    <property type="entry name" value="FBL15-like"/>
</dbReference>
<dbReference type="InterPro" id="IPR036047">
    <property type="entry name" value="F-box-like_dom_sf"/>
</dbReference>
<dbReference type="InterPro" id="IPR006566">
    <property type="entry name" value="FBD"/>
</dbReference>
<dbReference type="InterPro" id="IPR032675">
    <property type="entry name" value="LRR_dom_sf"/>
</dbReference>
<gene>
    <name evidence="2" type="ORF">PVAP13_2KG425100</name>
</gene>
<dbReference type="PANTHER" id="PTHR34709">
    <property type="entry name" value="OS10G0396666 PROTEIN"/>
    <property type="match status" value="1"/>
</dbReference>
<dbReference type="SUPFAM" id="SSF81383">
    <property type="entry name" value="F-box domain"/>
    <property type="match status" value="1"/>
</dbReference>